<dbReference type="Proteomes" id="UP001251528">
    <property type="component" value="Unassembled WGS sequence"/>
</dbReference>
<dbReference type="EMBL" id="JASWJB010000118">
    <property type="protein sequence ID" value="KAK2596194.1"/>
    <property type="molecule type" value="Genomic_DNA"/>
</dbReference>
<name>A0AAJ0CRY6_9HYPO</name>
<keyword evidence="3" id="KW-1185">Reference proteome</keyword>
<organism evidence="2 3">
    <name type="scientific">Conoideocrella luteorostrata</name>
    <dbReference type="NCBI Taxonomy" id="1105319"/>
    <lineage>
        <taxon>Eukaryota</taxon>
        <taxon>Fungi</taxon>
        <taxon>Dikarya</taxon>
        <taxon>Ascomycota</taxon>
        <taxon>Pezizomycotina</taxon>
        <taxon>Sordariomycetes</taxon>
        <taxon>Hypocreomycetidae</taxon>
        <taxon>Hypocreales</taxon>
        <taxon>Clavicipitaceae</taxon>
        <taxon>Conoideocrella</taxon>
    </lineage>
</organism>
<comment type="caution">
    <text evidence="2">The sequence shown here is derived from an EMBL/GenBank/DDBJ whole genome shotgun (WGS) entry which is preliminary data.</text>
</comment>
<reference evidence="2" key="1">
    <citation type="submission" date="2023-06" db="EMBL/GenBank/DDBJ databases">
        <title>Conoideocrella luteorostrata (Hypocreales: Clavicipitaceae), a potential biocontrol fungus for elongate hemlock scale in United States Christmas tree production areas.</title>
        <authorList>
            <person name="Barrett H."/>
            <person name="Lovett B."/>
            <person name="Macias A.M."/>
            <person name="Stajich J.E."/>
            <person name="Kasson M.T."/>
        </authorList>
    </citation>
    <scope>NUCLEOTIDE SEQUENCE</scope>
    <source>
        <strain evidence="2">ARSEF 14590</strain>
    </source>
</reference>
<evidence type="ECO:0000313" key="2">
    <source>
        <dbReference type="EMBL" id="KAK2596194.1"/>
    </source>
</evidence>
<sequence>MTKSQGLVVRLTRLSAAKPSDELVDELADMLAGNLSEEEKRYPPPSITIVPSCYDSYREKVALIEFNGGIPRFLSALADNPLCEWQVVFDNTDVSFDQRFFGFTQLYSTTSEAETTAEYVYFDQQQQSQVGSDRVMLTSRHNSIIAIRGLDGHPHGSWRGRGNLRRVWLKDFLARDLPFCRTMIYGYNSQLSSAGVEIITDYGRGSASRIEQNPKHEGSESCDTTLLKDHAS</sequence>
<evidence type="ECO:0000313" key="3">
    <source>
        <dbReference type="Proteomes" id="UP001251528"/>
    </source>
</evidence>
<evidence type="ECO:0000256" key="1">
    <source>
        <dbReference type="SAM" id="MobiDB-lite"/>
    </source>
</evidence>
<proteinExistence type="predicted"/>
<dbReference type="AlphaFoldDB" id="A0AAJ0CRY6"/>
<protein>
    <submittedName>
        <fullName evidence="2">Uncharacterized protein</fullName>
    </submittedName>
</protein>
<accession>A0AAJ0CRY6</accession>
<feature type="region of interest" description="Disordered" evidence="1">
    <location>
        <begin position="207"/>
        <end position="232"/>
    </location>
</feature>
<gene>
    <name evidence="2" type="ORF">QQS21_006399</name>
</gene>